<evidence type="ECO:0000256" key="7">
    <source>
        <dbReference type="ARBA" id="ARBA00022692"/>
    </source>
</evidence>
<evidence type="ECO:0000259" key="11">
    <source>
        <dbReference type="PROSITE" id="PS50928"/>
    </source>
</evidence>
<name>A0ABT2J8U6_9PSEU</name>
<proteinExistence type="inferred from homology"/>
<dbReference type="Gene3D" id="1.10.3720.10">
    <property type="entry name" value="MetI-like"/>
    <property type="match status" value="1"/>
</dbReference>
<organism evidence="12 13">
    <name type="scientific">Actinophytocola gossypii</name>
    <dbReference type="NCBI Taxonomy" id="2812003"/>
    <lineage>
        <taxon>Bacteria</taxon>
        <taxon>Bacillati</taxon>
        <taxon>Actinomycetota</taxon>
        <taxon>Actinomycetes</taxon>
        <taxon>Pseudonocardiales</taxon>
        <taxon>Pseudonocardiaceae</taxon>
    </lineage>
</organism>
<evidence type="ECO:0000256" key="2">
    <source>
        <dbReference type="ARBA" id="ARBA00004651"/>
    </source>
</evidence>
<keyword evidence="8 10" id="KW-1133">Transmembrane helix</keyword>
<keyword evidence="9 10" id="KW-0472">Membrane</keyword>
<dbReference type="InterPro" id="IPR035906">
    <property type="entry name" value="MetI-like_sf"/>
</dbReference>
<evidence type="ECO:0000256" key="6">
    <source>
        <dbReference type="ARBA" id="ARBA00022592"/>
    </source>
</evidence>
<evidence type="ECO:0000256" key="4">
    <source>
        <dbReference type="ARBA" id="ARBA00022448"/>
    </source>
</evidence>
<reference evidence="12 13" key="1">
    <citation type="submission" date="2021-02" db="EMBL/GenBank/DDBJ databases">
        <title>Actinophytocola xerophila sp. nov., isolated from soil of cotton cropping field.</title>
        <authorList>
            <person name="Huang R."/>
            <person name="Chen X."/>
            <person name="Ge X."/>
            <person name="Liu W."/>
        </authorList>
    </citation>
    <scope>NUCLEOTIDE SEQUENCE [LARGE SCALE GENOMIC DNA]</scope>
    <source>
        <strain evidence="12 13">S1-96</strain>
    </source>
</reference>
<keyword evidence="5 10" id="KW-1003">Cell membrane</keyword>
<dbReference type="RefSeq" id="WP_260191692.1">
    <property type="nucleotide sequence ID" value="NZ_JAFFZE010000012.1"/>
</dbReference>
<comment type="similarity">
    <text evidence="3 10">Belongs to the binding-protein-dependent transport system permease family. CysTW subfamily.</text>
</comment>
<feature type="transmembrane region" description="Helical" evidence="10">
    <location>
        <begin position="217"/>
        <end position="244"/>
    </location>
</feature>
<feature type="domain" description="ABC transmembrane type-1" evidence="11">
    <location>
        <begin position="148"/>
        <end position="351"/>
    </location>
</feature>
<evidence type="ECO:0000256" key="10">
    <source>
        <dbReference type="RuleBase" id="RU363043"/>
    </source>
</evidence>
<dbReference type="NCBIfam" id="TIGR00974">
    <property type="entry name" value="3a0107s02c"/>
    <property type="match status" value="1"/>
</dbReference>
<sequence length="362" mass="38371">MTATLAPQRTDEPAPPEEVRRDLRGRTLDDRVAPLGAALGALALVSLLYDRLLPLSGVLGFVICWYVAFVALYALLSWYRHPSPAVTDRVAGVLIRTSALLVGSALATAIVYVFVRGAPALAHLNLFTQDLTAGPQDPLDIGGVLHGIVGTLIQIGIAISITLPLGIGCAVYMTEVGGRLSKIVRTIVEAMTALPSIVCGLFVYIALLLTFDIQRNGFAAALAISVMMLPIIARSAEVVLRVVPGGLREASLALGASQWQTVRKVVLPTARPALVTAMVLGIARGIGETSPVLITAGYTTFMNANPFEGPMVSLPLFAYTLARSPEPLFQTRAFGAAAVLMVLVLLVFLIARLAASGRRNRR</sequence>
<dbReference type="PANTHER" id="PTHR42922">
    <property type="entry name" value="PHOSPHATE TRANSPORT SYSTEM PERMEASE PROTEIN PSTA"/>
    <property type="match status" value="1"/>
</dbReference>
<dbReference type="SUPFAM" id="SSF161098">
    <property type="entry name" value="MetI-like"/>
    <property type="match status" value="1"/>
</dbReference>
<dbReference type="CDD" id="cd06261">
    <property type="entry name" value="TM_PBP2"/>
    <property type="match status" value="1"/>
</dbReference>
<evidence type="ECO:0000256" key="8">
    <source>
        <dbReference type="ARBA" id="ARBA00022989"/>
    </source>
</evidence>
<keyword evidence="7 10" id="KW-0812">Transmembrane</keyword>
<feature type="transmembrane region" description="Helical" evidence="10">
    <location>
        <begin position="152"/>
        <end position="174"/>
    </location>
</feature>
<keyword evidence="13" id="KW-1185">Reference proteome</keyword>
<evidence type="ECO:0000256" key="1">
    <source>
        <dbReference type="ARBA" id="ARBA00003510"/>
    </source>
</evidence>
<dbReference type="InterPro" id="IPR051408">
    <property type="entry name" value="Phosphate_transprt_permease"/>
</dbReference>
<dbReference type="EMBL" id="JAFFZE010000012">
    <property type="protein sequence ID" value="MCT2584286.1"/>
    <property type="molecule type" value="Genomic_DNA"/>
</dbReference>
<dbReference type="InterPro" id="IPR000515">
    <property type="entry name" value="MetI-like"/>
</dbReference>
<evidence type="ECO:0000313" key="12">
    <source>
        <dbReference type="EMBL" id="MCT2584286.1"/>
    </source>
</evidence>
<comment type="caution">
    <text evidence="12">The sequence shown here is derived from an EMBL/GenBank/DDBJ whole genome shotgun (WGS) entry which is preliminary data.</text>
</comment>
<evidence type="ECO:0000313" key="13">
    <source>
        <dbReference type="Proteomes" id="UP001156441"/>
    </source>
</evidence>
<feature type="transmembrane region" description="Helical" evidence="10">
    <location>
        <begin position="186"/>
        <end position="211"/>
    </location>
</feature>
<feature type="transmembrane region" description="Helical" evidence="10">
    <location>
        <begin position="55"/>
        <end position="79"/>
    </location>
</feature>
<dbReference type="PANTHER" id="PTHR42922:SF1">
    <property type="entry name" value="PHOSPHATE TRANSPORT SYSTEM PERMEASE PROTEIN PSTA"/>
    <property type="match status" value="1"/>
</dbReference>
<evidence type="ECO:0000256" key="9">
    <source>
        <dbReference type="ARBA" id="ARBA00023136"/>
    </source>
</evidence>
<evidence type="ECO:0000256" key="3">
    <source>
        <dbReference type="ARBA" id="ARBA00007069"/>
    </source>
</evidence>
<evidence type="ECO:0000256" key="5">
    <source>
        <dbReference type="ARBA" id="ARBA00022475"/>
    </source>
</evidence>
<feature type="transmembrane region" description="Helical" evidence="10">
    <location>
        <begin position="333"/>
        <end position="355"/>
    </location>
</feature>
<comment type="function">
    <text evidence="1">Part of the binding-protein-dependent transport system for phosphate; probably responsible for the translocation of the substrate across the membrane.</text>
</comment>
<dbReference type="PROSITE" id="PS50928">
    <property type="entry name" value="ABC_TM1"/>
    <property type="match status" value="1"/>
</dbReference>
<comment type="subcellular location">
    <subcellularLocation>
        <location evidence="2 10">Cell membrane</location>
        <topology evidence="2 10">Multi-pass membrane protein</topology>
    </subcellularLocation>
</comment>
<protein>
    <recommendedName>
        <fullName evidence="10">Phosphate transport system permease protein PstA</fullName>
    </recommendedName>
</protein>
<keyword evidence="6" id="KW-0592">Phosphate transport</keyword>
<accession>A0ABT2J8U6</accession>
<feature type="transmembrane region" description="Helical" evidence="10">
    <location>
        <begin position="91"/>
        <end position="115"/>
    </location>
</feature>
<dbReference type="Proteomes" id="UP001156441">
    <property type="component" value="Unassembled WGS sequence"/>
</dbReference>
<keyword evidence="4" id="KW-0813">Transport</keyword>
<feature type="transmembrane region" description="Helical" evidence="10">
    <location>
        <begin position="32"/>
        <end position="49"/>
    </location>
</feature>
<gene>
    <name evidence="12" type="primary">pstA</name>
    <name evidence="12" type="ORF">JT362_14265</name>
</gene>
<dbReference type="InterPro" id="IPR005672">
    <property type="entry name" value="Phosphate_PstA"/>
</dbReference>
<dbReference type="Pfam" id="PF00528">
    <property type="entry name" value="BPD_transp_1"/>
    <property type="match status" value="1"/>
</dbReference>